<dbReference type="Proteomes" id="UP001179952">
    <property type="component" value="Unassembled WGS sequence"/>
</dbReference>
<dbReference type="PANTHER" id="PTHR36617">
    <property type="entry name" value="PROTEIN, PUTATIVE-RELATED"/>
    <property type="match status" value="1"/>
</dbReference>
<dbReference type="Pfam" id="PF13966">
    <property type="entry name" value="zf-RVT"/>
    <property type="match status" value="1"/>
</dbReference>
<dbReference type="InterPro" id="IPR026960">
    <property type="entry name" value="RVT-Znf"/>
</dbReference>
<comment type="caution">
    <text evidence="2">The sequence shown here is derived from an EMBL/GenBank/DDBJ whole genome shotgun (WGS) entry which is preliminary data.</text>
</comment>
<evidence type="ECO:0000313" key="3">
    <source>
        <dbReference type="Proteomes" id="UP001179952"/>
    </source>
</evidence>
<dbReference type="EMBL" id="JAUJYN010000007">
    <property type="protein sequence ID" value="KAK1266395.1"/>
    <property type="molecule type" value="Genomic_DNA"/>
</dbReference>
<keyword evidence="3" id="KW-1185">Reference proteome</keyword>
<feature type="domain" description="Reverse transcriptase zinc-binding" evidence="1">
    <location>
        <begin position="119"/>
        <end position="207"/>
    </location>
</feature>
<dbReference type="PANTHER" id="PTHR36617:SF15">
    <property type="entry name" value="REVERSE TRANSCRIPTASE ZINC-BINDING DOMAIN-CONTAINING PROTEIN"/>
    <property type="match status" value="1"/>
</dbReference>
<organism evidence="2 3">
    <name type="scientific">Acorus gramineus</name>
    <name type="common">Dwarf sweet flag</name>
    <dbReference type="NCBI Taxonomy" id="55184"/>
    <lineage>
        <taxon>Eukaryota</taxon>
        <taxon>Viridiplantae</taxon>
        <taxon>Streptophyta</taxon>
        <taxon>Embryophyta</taxon>
        <taxon>Tracheophyta</taxon>
        <taxon>Spermatophyta</taxon>
        <taxon>Magnoliopsida</taxon>
        <taxon>Liliopsida</taxon>
        <taxon>Acoraceae</taxon>
        <taxon>Acorus</taxon>
    </lineage>
</organism>
<dbReference type="AlphaFoldDB" id="A0AAV9AR37"/>
<proteinExistence type="predicted"/>
<protein>
    <recommendedName>
        <fullName evidence="1">Reverse transcriptase zinc-binding domain-containing protein</fullName>
    </recommendedName>
</protein>
<evidence type="ECO:0000259" key="1">
    <source>
        <dbReference type="Pfam" id="PF13966"/>
    </source>
</evidence>
<gene>
    <name evidence="2" type="ORF">QJS04_geneDACA014496</name>
</gene>
<reference evidence="2" key="1">
    <citation type="journal article" date="2023" name="Nat. Commun.">
        <title>Diploid and tetraploid genomes of Acorus and the evolution of monocots.</title>
        <authorList>
            <person name="Ma L."/>
            <person name="Liu K.W."/>
            <person name="Li Z."/>
            <person name="Hsiao Y.Y."/>
            <person name="Qi Y."/>
            <person name="Fu T."/>
            <person name="Tang G.D."/>
            <person name="Zhang D."/>
            <person name="Sun W.H."/>
            <person name="Liu D.K."/>
            <person name="Li Y."/>
            <person name="Chen G.Z."/>
            <person name="Liu X.D."/>
            <person name="Liao X.Y."/>
            <person name="Jiang Y.T."/>
            <person name="Yu X."/>
            <person name="Hao Y."/>
            <person name="Huang J."/>
            <person name="Zhao X.W."/>
            <person name="Ke S."/>
            <person name="Chen Y.Y."/>
            <person name="Wu W.L."/>
            <person name="Hsu J.L."/>
            <person name="Lin Y.F."/>
            <person name="Huang M.D."/>
            <person name="Li C.Y."/>
            <person name="Huang L."/>
            <person name="Wang Z.W."/>
            <person name="Zhao X."/>
            <person name="Zhong W.Y."/>
            <person name="Peng D.H."/>
            <person name="Ahmad S."/>
            <person name="Lan S."/>
            <person name="Zhang J.S."/>
            <person name="Tsai W.C."/>
            <person name="Van de Peer Y."/>
            <person name="Liu Z.J."/>
        </authorList>
    </citation>
    <scope>NUCLEOTIDE SEQUENCE</scope>
    <source>
        <strain evidence="2">SCP</strain>
    </source>
</reference>
<reference evidence="2" key="2">
    <citation type="submission" date="2023-06" db="EMBL/GenBank/DDBJ databases">
        <authorList>
            <person name="Ma L."/>
            <person name="Liu K.-W."/>
            <person name="Li Z."/>
            <person name="Hsiao Y.-Y."/>
            <person name="Qi Y."/>
            <person name="Fu T."/>
            <person name="Tang G."/>
            <person name="Zhang D."/>
            <person name="Sun W.-H."/>
            <person name="Liu D.-K."/>
            <person name="Li Y."/>
            <person name="Chen G.-Z."/>
            <person name="Liu X.-D."/>
            <person name="Liao X.-Y."/>
            <person name="Jiang Y.-T."/>
            <person name="Yu X."/>
            <person name="Hao Y."/>
            <person name="Huang J."/>
            <person name="Zhao X.-W."/>
            <person name="Ke S."/>
            <person name="Chen Y.-Y."/>
            <person name="Wu W.-L."/>
            <person name="Hsu J.-L."/>
            <person name="Lin Y.-F."/>
            <person name="Huang M.-D."/>
            <person name="Li C.-Y."/>
            <person name="Huang L."/>
            <person name="Wang Z.-W."/>
            <person name="Zhao X."/>
            <person name="Zhong W.-Y."/>
            <person name="Peng D.-H."/>
            <person name="Ahmad S."/>
            <person name="Lan S."/>
            <person name="Zhang J.-S."/>
            <person name="Tsai W.-C."/>
            <person name="Van De Peer Y."/>
            <person name="Liu Z.-J."/>
        </authorList>
    </citation>
    <scope>NUCLEOTIDE SEQUENCE</scope>
    <source>
        <strain evidence="2">SCP</strain>
        <tissue evidence="2">Leaves</tissue>
    </source>
</reference>
<name>A0AAV9AR37_ACOGR</name>
<accession>A0AAV9AR37</accession>
<evidence type="ECO:0000313" key="2">
    <source>
        <dbReference type="EMBL" id="KAK1266395.1"/>
    </source>
</evidence>
<sequence length="308" mass="35417">MSKIWKDISALQVIFEKGIRWEVGTGDLVRFWQDVWVGDAALLLRFPSIFDIARDKEGFVNQFWVGRGEGGYWDIKVGRRLQGDEVEGYLSLLELLHGVSVANGGRDTVVWHDKPRDGFSVHSCYSWHRRNRAGSSVTANKYKEIWGCKIPLKVKAFTWTVYLRRILTKSYRARWAHDGDILCPLCQAEEETVEHLMVSCPMVRTVWGWLGSATRLDCSFSSLEELWEAGRRLRRPGDRSPGAKISQSYIPALFWAIWSTRNLSLFKGNVPYAENIWETAVHCIVDWGRFCAGAKNMCFREGMFIVQL</sequence>